<evidence type="ECO:0000256" key="7">
    <source>
        <dbReference type="ARBA" id="ARBA00023242"/>
    </source>
</evidence>
<comment type="cofactor">
    <cofactor evidence="1">
        <name>a divalent metal cation</name>
        <dbReference type="ChEBI" id="CHEBI:60240"/>
    </cofactor>
</comment>
<proteinExistence type="inferred from homology"/>
<dbReference type="RefSeq" id="XP_049306164.1">
    <property type="nucleotide sequence ID" value="XM_049450207.1"/>
</dbReference>
<evidence type="ECO:0000313" key="9">
    <source>
        <dbReference type="Proteomes" id="UP001652620"/>
    </source>
</evidence>
<dbReference type="Proteomes" id="UP001652620">
    <property type="component" value="Chromosome 2"/>
</dbReference>
<keyword evidence="6" id="KW-0378">Hydrolase</keyword>
<dbReference type="Pfam" id="PF13359">
    <property type="entry name" value="DDE_Tnp_4"/>
    <property type="match status" value="1"/>
</dbReference>
<comment type="subcellular location">
    <subcellularLocation>
        <location evidence="2">Nucleus</location>
    </subcellularLocation>
</comment>
<evidence type="ECO:0000256" key="2">
    <source>
        <dbReference type="ARBA" id="ARBA00004123"/>
    </source>
</evidence>
<protein>
    <submittedName>
        <fullName evidence="10">Uncharacterized protein LOC125776685</fullName>
    </submittedName>
</protein>
<dbReference type="PANTHER" id="PTHR22930:SF85">
    <property type="entry name" value="GH03217P-RELATED"/>
    <property type="match status" value="1"/>
</dbReference>
<reference evidence="9" key="1">
    <citation type="submission" date="2025-05" db="UniProtKB">
        <authorList>
            <consortium name="RefSeq"/>
        </authorList>
    </citation>
    <scope>NUCLEOTIDE SEQUENCE [LARGE SCALE GENOMIC DNA]</scope>
</reference>
<evidence type="ECO:0000256" key="1">
    <source>
        <dbReference type="ARBA" id="ARBA00001968"/>
    </source>
</evidence>
<evidence type="ECO:0000259" key="8">
    <source>
        <dbReference type="Pfam" id="PF13359"/>
    </source>
</evidence>
<sequence>MPRKSEKTKILDFIVDNCEDQIADVNDADDAAVDDILDCSMEEVIIILQCRRGIEKFIPKSITWRLDVLSELDDTRLKQMLRVDRFQFTHLVGLIKTDEVFNRLHSCKQFSIELQVAVVLYRLGAYGENASIRKIASIFGIGDGSTIGVITERVFKAFQRLERKIIFWPDYAERNLIVSQTFNELPYCIGYVDGTEIALAEAPVHNHTTYFSKNRRYSIKAQVVCDHKCRIRHIVVGHVGSAHDAKVYKTCALFLEESKFFSGFQWLAGDSAYPISKTLITPYRSNSKQLDIEKRNEFNRRHSKYRVRIIKLFWVVKREIW</sequence>
<feature type="domain" description="DDE Tnp4" evidence="8">
    <location>
        <begin position="192"/>
        <end position="313"/>
    </location>
</feature>
<evidence type="ECO:0000256" key="4">
    <source>
        <dbReference type="ARBA" id="ARBA00022722"/>
    </source>
</evidence>
<evidence type="ECO:0000256" key="5">
    <source>
        <dbReference type="ARBA" id="ARBA00022723"/>
    </source>
</evidence>
<dbReference type="PANTHER" id="PTHR22930">
    <property type="match status" value="1"/>
</dbReference>
<reference evidence="10" key="2">
    <citation type="submission" date="2025-08" db="UniProtKB">
        <authorList>
            <consortium name="RefSeq"/>
        </authorList>
    </citation>
    <scope>IDENTIFICATION</scope>
    <source>
        <tissue evidence="10">Adult</tissue>
    </source>
</reference>
<dbReference type="InterPro" id="IPR027806">
    <property type="entry name" value="HARBI1_dom"/>
</dbReference>
<accession>A0ABM3JAC4</accession>
<comment type="similarity">
    <text evidence="3">Belongs to the HARBI1 family.</text>
</comment>
<keyword evidence="5" id="KW-0479">Metal-binding</keyword>
<organism evidence="9 10">
    <name type="scientific">Bactrocera dorsalis</name>
    <name type="common">Oriental fruit fly</name>
    <name type="synonym">Dacus dorsalis</name>
    <dbReference type="NCBI Taxonomy" id="27457"/>
    <lineage>
        <taxon>Eukaryota</taxon>
        <taxon>Metazoa</taxon>
        <taxon>Ecdysozoa</taxon>
        <taxon>Arthropoda</taxon>
        <taxon>Hexapoda</taxon>
        <taxon>Insecta</taxon>
        <taxon>Pterygota</taxon>
        <taxon>Neoptera</taxon>
        <taxon>Endopterygota</taxon>
        <taxon>Diptera</taxon>
        <taxon>Brachycera</taxon>
        <taxon>Muscomorpha</taxon>
        <taxon>Tephritoidea</taxon>
        <taxon>Tephritidae</taxon>
        <taxon>Bactrocera</taxon>
        <taxon>Bactrocera</taxon>
    </lineage>
</organism>
<evidence type="ECO:0000256" key="3">
    <source>
        <dbReference type="ARBA" id="ARBA00006958"/>
    </source>
</evidence>
<evidence type="ECO:0000313" key="10">
    <source>
        <dbReference type="RefSeq" id="XP_049306164.1"/>
    </source>
</evidence>
<keyword evidence="7" id="KW-0539">Nucleus</keyword>
<dbReference type="GeneID" id="125776685"/>
<name>A0ABM3JAC4_BACDO</name>
<evidence type="ECO:0000256" key="6">
    <source>
        <dbReference type="ARBA" id="ARBA00022801"/>
    </source>
</evidence>
<gene>
    <name evidence="10" type="primary">LOC125776685</name>
</gene>
<keyword evidence="9" id="KW-1185">Reference proteome</keyword>
<dbReference type="InterPro" id="IPR045249">
    <property type="entry name" value="HARBI1-like"/>
</dbReference>
<keyword evidence="4" id="KW-0540">Nuclease</keyword>